<sequence length="170" mass="19019">MHLRTETADDYQEVFDLNYRAFGNREDESRLIERIRESADFIPELSIVAVENEMVIGHILLSGAKVTDGTAAHNVIALAPIAVHPDYQGKGVGGRLIEEGLSRCKAQGYGLVLLIGHPSYYPKFGFTPARAFGLELKQFEVPDEVFQVYELQEGQLGDIKGELRYPEAFF</sequence>
<dbReference type="InterPro" id="IPR000182">
    <property type="entry name" value="GNAT_dom"/>
</dbReference>
<dbReference type="SUPFAM" id="SSF55729">
    <property type="entry name" value="Acyl-CoA N-acyltransferases (Nat)"/>
    <property type="match status" value="1"/>
</dbReference>
<dbReference type="EMBL" id="MPTB01000001">
    <property type="protein sequence ID" value="OMD53581.1"/>
    <property type="molecule type" value="Genomic_DNA"/>
</dbReference>
<dbReference type="Proteomes" id="UP000187412">
    <property type="component" value="Unassembled WGS sequence"/>
</dbReference>
<proteinExistence type="predicted"/>
<gene>
    <name evidence="2" type="ORF">BSK56_00065</name>
</gene>
<dbReference type="CDD" id="cd04301">
    <property type="entry name" value="NAT_SF"/>
    <property type="match status" value="1"/>
</dbReference>
<protein>
    <submittedName>
        <fullName evidence="2">GNAT family N-acetyltransferase</fullName>
    </submittedName>
</protein>
<feature type="domain" description="N-acetyltransferase" evidence="1">
    <location>
        <begin position="1"/>
        <end position="148"/>
    </location>
</feature>
<dbReference type="InterPro" id="IPR050276">
    <property type="entry name" value="MshD_Acetyltransferase"/>
</dbReference>
<evidence type="ECO:0000259" key="1">
    <source>
        <dbReference type="PROSITE" id="PS51186"/>
    </source>
</evidence>
<dbReference type="PANTHER" id="PTHR43617">
    <property type="entry name" value="L-AMINO ACID N-ACETYLTRANSFERASE"/>
    <property type="match status" value="1"/>
</dbReference>
<dbReference type="RefSeq" id="WP_076108814.1">
    <property type="nucleotide sequence ID" value="NZ_MPTB01000001.1"/>
</dbReference>
<dbReference type="PANTHER" id="PTHR43617:SF2">
    <property type="entry name" value="UPF0039 PROTEIN SLL0451"/>
    <property type="match status" value="1"/>
</dbReference>
<evidence type="ECO:0000313" key="3">
    <source>
        <dbReference type="Proteomes" id="UP000187412"/>
    </source>
</evidence>
<comment type="caution">
    <text evidence="2">The sequence shown here is derived from an EMBL/GenBank/DDBJ whole genome shotgun (WGS) entry which is preliminary data.</text>
</comment>
<reference evidence="2 3" key="1">
    <citation type="submission" date="2016-10" db="EMBL/GenBank/DDBJ databases">
        <title>Paenibacillus species isolates.</title>
        <authorList>
            <person name="Beno S.M."/>
        </authorList>
    </citation>
    <scope>NUCLEOTIDE SEQUENCE [LARGE SCALE GENOMIC DNA]</scope>
    <source>
        <strain evidence="2 3">FSL H7-0744</strain>
    </source>
</reference>
<accession>A0ABX3HST8</accession>
<evidence type="ECO:0000313" key="2">
    <source>
        <dbReference type="EMBL" id="OMD53581.1"/>
    </source>
</evidence>
<dbReference type="Pfam" id="PF13527">
    <property type="entry name" value="Acetyltransf_9"/>
    <property type="match status" value="1"/>
</dbReference>
<keyword evidence="3" id="KW-1185">Reference proteome</keyword>
<name>A0ABX3HST8_PAEBO</name>
<dbReference type="InterPro" id="IPR016181">
    <property type="entry name" value="Acyl_CoA_acyltransferase"/>
</dbReference>
<organism evidence="2 3">
    <name type="scientific">Paenibacillus borealis</name>
    <dbReference type="NCBI Taxonomy" id="160799"/>
    <lineage>
        <taxon>Bacteria</taxon>
        <taxon>Bacillati</taxon>
        <taxon>Bacillota</taxon>
        <taxon>Bacilli</taxon>
        <taxon>Bacillales</taxon>
        <taxon>Paenibacillaceae</taxon>
        <taxon>Paenibacillus</taxon>
    </lineage>
</organism>
<dbReference type="Gene3D" id="3.40.630.30">
    <property type="match status" value="1"/>
</dbReference>
<dbReference type="PROSITE" id="PS51186">
    <property type="entry name" value="GNAT"/>
    <property type="match status" value="1"/>
</dbReference>